<keyword evidence="5" id="KW-1185">Reference proteome</keyword>
<dbReference type="PRINTS" id="PR00830">
    <property type="entry name" value="ENDOLAPTASE"/>
</dbReference>
<evidence type="ECO:0000256" key="2">
    <source>
        <dbReference type="PROSITE-ProRule" id="PRU01122"/>
    </source>
</evidence>
<name>A0AAE3P4B9_9BACT</name>
<dbReference type="InterPro" id="IPR020568">
    <property type="entry name" value="Ribosomal_Su5_D2-typ_SF"/>
</dbReference>
<dbReference type="EMBL" id="JARGDL010000023">
    <property type="protein sequence ID" value="MDF1612983.1"/>
    <property type="molecule type" value="Genomic_DNA"/>
</dbReference>
<dbReference type="GO" id="GO:0004252">
    <property type="term" value="F:serine-type endopeptidase activity"/>
    <property type="evidence" value="ECO:0007669"/>
    <property type="project" value="UniProtKB-UniRule"/>
</dbReference>
<dbReference type="RefSeq" id="WP_321536754.1">
    <property type="nucleotide sequence ID" value="NZ_JARGDL010000023.1"/>
</dbReference>
<dbReference type="InterPro" id="IPR041699">
    <property type="entry name" value="AAA_32"/>
</dbReference>
<gene>
    <name evidence="4" type="ORF">P0M35_12530</name>
</gene>
<keyword evidence="4" id="KW-0547">Nucleotide-binding</keyword>
<dbReference type="GO" id="GO:0004176">
    <property type="term" value="F:ATP-dependent peptidase activity"/>
    <property type="evidence" value="ECO:0007669"/>
    <property type="project" value="UniProtKB-UniRule"/>
</dbReference>
<reference evidence="4" key="1">
    <citation type="submission" date="2023-03" db="EMBL/GenBank/DDBJ databases">
        <title>Stygiobacter electus gen. nov., sp. nov., facultatively anaerobic thermotolerant bacterium of the class Ignavibacteria from a well of Yessentuki mineral water deposit.</title>
        <authorList>
            <person name="Podosokorskaya O.A."/>
            <person name="Elcheninov A.G."/>
            <person name="Petrova N.F."/>
            <person name="Zavarzina D.G."/>
            <person name="Kublanov I.V."/>
            <person name="Merkel A.Y."/>
        </authorList>
    </citation>
    <scope>NUCLEOTIDE SEQUENCE</scope>
    <source>
        <strain evidence="4">09-Me</strain>
    </source>
</reference>
<sequence>MKLQQAEIKNELKPEELKWICNPNALDFETTSDVKPIEGIVGQERALKALKVGVDLKSPGYNIFITGLSGTGKFTTIKKMLESIAESKSKLYDYAYVNNFQDEDRPTLLKFPAGQAIKFKKTLASTIKFLQEKIPVALTNEPFVSKRKNLIAEYNKVQQKLIGDFEEKLKKDNFSLGQVKVGEMLRPEILFVFENEKYFIHQLSELYQANKISKELVDQTVIKYASYEEELHQIFKENLKLTQEFQEKIDNLEIESVEVLIQITLGELKKKYKSEKIKSWIDQVHESIIENLDVFKGAKPTQEATQEGFIIDYLKEYEVNIILDNSQQKNIPVIVETSPTFNNLFGTVEKYNDGRGGWIADFTKIKGGSLLRANGGYLIINATDAFMEPGVWKTLKRVLLYGQLEIQDLANIYQFSPSVLKPEPIDIDVKVILIGSNYIYSILSAYEDDFNKIFKVKADFDYEMPRTEIAINEYAMVIKKLIEQENLLEFDKTAIAKIVEYGARYAGEKNKLTTRFAYIADLVREASFWAKEKNQKYVFDYNVNEAFESSKERHGLYESKVSEMIKEGTILIDTTGEKIGTVNGLAVYESGHHAFGKPTRITASVALGNGNIINVEREAGLSGNTHNKGVLIITGYFKETFGRNIPLSFTASLVFEQGYGMIDGDSASIAEIAALISDISKIPIKQYIAVTGSIDQKGNVQPIGGVNEKIEGFFDTCKAKGLTGNQGVIIPIQNVKDLMLKDEIINAVKENTFHIYSVSKVEEAIEILTGIKTGTRLKNNKFEPNTVYALVEKELIEMKEKLKPQTADKKSKRNKKK</sequence>
<keyword evidence="4" id="KW-0067">ATP-binding</keyword>
<dbReference type="Gene3D" id="3.40.50.300">
    <property type="entry name" value="P-loop containing nucleotide triphosphate hydrolases"/>
    <property type="match status" value="2"/>
</dbReference>
<dbReference type="PANTHER" id="PTHR10046">
    <property type="entry name" value="ATP DEPENDENT LON PROTEASE FAMILY MEMBER"/>
    <property type="match status" value="1"/>
</dbReference>
<dbReference type="InterPro" id="IPR027417">
    <property type="entry name" value="P-loop_NTPase"/>
</dbReference>
<comment type="caution">
    <text evidence="4">The sequence shown here is derived from an EMBL/GenBank/DDBJ whole genome shotgun (WGS) entry which is preliminary data.</text>
</comment>
<organism evidence="4 5">
    <name type="scientific">Stygiobacter electus</name>
    <dbReference type="NCBI Taxonomy" id="3032292"/>
    <lineage>
        <taxon>Bacteria</taxon>
        <taxon>Pseudomonadati</taxon>
        <taxon>Ignavibacteriota</taxon>
        <taxon>Ignavibacteria</taxon>
        <taxon>Ignavibacteriales</taxon>
        <taxon>Melioribacteraceae</taxon>
        <taxon>Stygiobacter</taxon>
    </lineage>
</organism>
<proteinExistence type="inferred from homology"/>
<evidence type="ECO:0000313" key="5">
    <source>
        <dbReference type="Proteomes" id="UP001221302"/>
    </source>
</evidence>
<dbReference type="InterPro" id="IPR008269">
    <property type="entry name" value="Lon_proteolytic"/>
</dbReference>
<comment type="catalytic activity">
    <reaction evidence="2">
        <text>Hydrolysis of proteins in presence of ATP.</text>
        <dbReference type="EC" id="3.4.21.53"/>
    </reaction>
</comment>
<dbReference type="InterPro" id="IPR046844">
    <property type="entry name" value="Lon-like_helical"/>
</dbReference>
<dbReference type="AlphaFoldDB" id="A0AAE3P4B9"/>
<dbReference type="Proteomes" id="UP001221302">
    <property type="component" value="Unassembled WGS sequence"/>
</dbReference>
<dbReference type="Pfam" id="PF05362">
    <property type="entry name" value="Lon_C"/>
    <property type="match status" value="1"/>
</dbReference>
<feature type="domain" description="Lon proteolytic" evidence="3">
    <location>
        <begin position="576"/>
        <end position="771"/>
    </location>
</feature>
<keyword evidence="2" id="KW-0378">Hydrolase</keyword>
<protein>
    <recommendedName>
        <fullName evidence="2">endopeptidase La</fullName>
        <ecNumber evidence="2">3.4.21.53</ecNumber>
    </recommendedName>
</protein>
<dbReference type="PROSITE" id="PS51786">
    <property type="entry name" value="LON_PROTEOLYTIC"/>
    <property type="match status" value="1"/>
</dbReference>
<dbReference type="SUPFAM" id="SSF52540">
    <property type="entry name" value="P-loop containing nucleoside triphosphate hydrolases"/>
    <property type="match status" value="1"/>
</dbReference>
<dbReference type="InterPro" id="IPR046843">
    <property type="entry name" value="LonB_AAA-LID"/>
</dbReference>
<dbReference type="EC" id="3.4.21.53" evidence="2"/>
<dbReference type="InterPro" id="IPR014721">
    <property type="entry name" value="Ribsml_uS5_D2-typ_fold_subgr"/>
</dbReference>
<evidence type="ECO:0000259" key="3">
    <source>
        <dbReference type="PROSITE" id="PS51786"/>
    </source>
</evidence>
<dbReference type="GO" id="GO:0005524">
    <property type="term" value="F:ATP binding"/>
    <property type="evidence" value="ECO:0007669"/>
    <property type="project" value="UniProtKB-KW"/>
</dbReference>
<dbReference type="Pfam" id="PF20437">
    <property type="entry name" value="LonC_helical"/>
    <property type="match status" value="1"/>
</dbReference>
<dbReference type="Pfam" id="PF13654">
    <property type="entry name" value="AAA_32"/>
    <property type="match status" value="1"/>
</dbReference>
<dbReference type="InterPro" id="IPR027065">
    <property type="entry name" value="Lon_Prtase"/>
</dbReference>
<evidence type="ECO:0000313" key="4">
    <source>
        <dbReference type="EMBL" id="MDF1612983.1"/>
    </source>
</evidence>
<dbReference type="SUPFAM" id="SSF54211">
    <property type="entry name" value="Ribosomal protein S5 domain 2-like"/>
    <property type="match status" value="1"/>
</dbReference>
<dbReference type="Pfam" id="PF20436">
    <property type="entry name" value="LonB_AAA-LID"/>
    <property type="match status" value="1"/>
</dbReference>
<evidence type="ECO:0000256" key="1">
    <source>
        <dbReference type="ARBA" id="ARBA00022670"/>
    </source>
</evidence>
<feature type="active site" evidence="2">
    <location>
        <position position="709"/>
    </location>
</feature>
<keyword evidence="1 2" id="KW-0645">Protease</keyword>
<dbReference type="Gene3D" id="3.30.230.10">
    <property type="match status" value="1"/>
</dbReference>
<dbReference type="GO" id="GO:0030163">
    <property type="term" value="P:protein catabolic process"/>
    <property type="evidence" value="ECO:0007669"/>
    <property type="project" value="InterPro"/>
</dbReference>
<accession>A0AAE3P4B9</accession>
<dbReference type="Gene3D" id="1.10.8.60">
    <property type="match status" value="1"/>
</dbReference>
<dbReference type="GO" id="GO:0006508">
    <property type="term" value="P:proteolysis"/>
    <property type="evidence" value="ECO:0007669"/>
    <property type="project" value="UniProtKB-KW"/>
</dbReference>
<feature type="active site" evidence="2">
    <location>
        <position position="666"/>
    </location>
</feature>
<comment type="similarity">
    <text evidence="2">Belongs to the peptidase S16 family.</text>
</comment>
<keyword evidence="2" id="KW-0720">Serine protease</keyword>